<evidence type="ECO:0000256" key="6">
    <source>
        <dbReference type="PIRSR" id="PIRSR602401-1"/>
    </source>
</evidence>
<dbReference type="OMA" id="IHYWRLN"/>
<accession>A0A251T226</accession>
<dbReference type="PRINTS" id="PR00385">
    <property type="entry name" value="P450"/>
</dbReference>
<organism evidence="9 10">
    <name type="scientific">Helianthus annuus</name>
    <name type="common">Common sunflower</name>
    <dbReference type="NCBI Taxonomy" id="4232"/>
    <lineage>
        <taxon>Eukaryota</taxon>
        <taxon>Viridiplantae</taxon>
        <taxon>Streptophyta</taxon>
        <taxon>Embryophyta</taxon>
        <taxon>Tracheophyta</taxon>
        <taxon>Spermatophyta</taxon>
        <taxon>Magnoliopsida</taxon>
        <taxon>eudicotyledons</taxon>
        <taxon>Gunneridae</taxon>
        <taxon>Pentapetalae</taxon>
        <taxon>asterids</taxon>
        <taxon>campanulids</taxon>
        <taxon>Asterales</taxon>
        <taxon>Asteraceae</taxon>
        <taxon>Asteroideae</taxon>
        <taxon>Heliantheae alliance</taxon>
        <taxon>Heliantheae</taxon>
        <taxon>Helianthus</taxon>
    </lineage>
</organism>
<reference evidence="8 10" key="1">
    <citation type="journal article" date="2017" name="Nature">
        <title>The sunflower genome provides insights into oil metabolism, flowering and Asterid evolution.</title>
        <authorList>
            <person name="Badouin H."/>
            <person name="Gouzy J."/>
            <person name="Grassa C.J."/>
            <person name="Murat F."/>
            <person name="Staton S.E."/>
            <person name="Cottret L."/>
            <person name="Lelandais-Briere C."/>
            <person name="Owens G.L."/>
            <person name="Carrere S."/>
            <person name="Mayjonade B."/>
            <person name="Legrand L."/>
            <person name="Gill N."/>
            <person name="Kane N.C."/>
            <person name="Bowers J.E."/>
            <person name="Hubner S."/>
            <person name="Bellec A."/>
            <person name="Berard A."/>
            <person name="Berges H."/>
            <person name="Blanchet N."/>
            <person name="Boniface M.C."/>
            <person name="Brunel D."/>
            <person name="Catrice O."/>
            <person name="Chaidir N."/>
            <person name="Claudel C."/>
            <person name="Donnadieu C."/>
            <person name="Faraut T."/>
            <person name="Fievet G."/>
            <person name="Helmstetter N."/>
            <person name="King M."/>
            <person name="Knapp S.J."/>
            <person name="Lai Z."/>
            <person name="Le Paslier M.C."/>
            <person name="Lippi Y."/>
            <person name="Lorenzon L."/>
            <person name="Mandel J.R."/>
            <person name="Marage G."/>
            <person name="Marchand G."/>
            <person name="Marquand E."/>
            <person name="Bret-Mestries E."/>
            <person name="Morien E."/>
            <person name="Nambeesan S."/>
            <person name="Nguyen T."/>
            <person name="Pegot-Espagnet P."/>
            <person name="Pouilly N."/>
            <person name="Raftis F."/>
            <person name="Sallet E."/>
            <person name="Schiex T."/>
            <person name="Thomas J."/>
            <person name="Vandecasteele C."/>
            <person name="Vares D."/>
            <person name="Vear F."/>
            <person name="Vautrin S."/>
            <person name="Crespi M."/>
            <person name="Mangin B."/>
            <person name="Burke J.M."/>
            <person name="Salse J."/>
            <person name="Munos S."/>
            <person name="Vincourt P."/>
            <person name="Rieseberg L.H."/>
            <person name="Langlade N.B."/>
        </authorList>
    </citation>
    <scope>NUCLEOTIDE SEQUENCE [LARGE SCALE GENOMIC DNA]</scope>
    <source>
        <strain evidence="10">cv. SF193</strain>
        <tissue evidence="8">Leaves</tissue>
    </source>
</reference>
<dbReference type="AlphaFoldDB" id="A0A251T226"/>
<keyword evidence="4 7" id="KW-0560">Oxidoreductase</keyword>
<keyword evidence="10" id="KW-1185">Reference proteome</keyword>
<dbReference type="GO" id="GO:0006629">
    <property type="term" value="P:lipid metabolic process"/>
    <property type="evidence" value="ECO:0007669"/>
    <property type="project" value="UniProtKB-ARBA"/>
</dbReference>
<dbReference type="InterPro" id="IPR001128">
    <property type="entry name" value="Cyt_P450"/>
</dbReference>
<proteinExistence type="inferred from homology"/>
<dbReference type="PROSITE" id="PS00086">
    <property type="entry name" value="CYTOCHROME_P450"/>
    <property type="match status" value="1"/>
</dbReference>
<evidence type="ECO:0000313" key="9">
    <source>
        <dbReference type="EMBL" id="OTG04859.1"/>
    </source>
</evidence>
<evidence type="ECO:0000256" key="1">
    <source>
        <dbReference type="ARBA" id="ARBA00001971"/>
    </source>
</evidence>
<dbReference type="GO" id="GO:0020037">
    <property type="term" value="F:heme binding"/>
    <property type="evidence" value="ECO:0007669"/>
    <property type="project" value="InterPro"/>
</dbReference>
<sequence>MASLEYTIILSSFFILLSIVTCIYRSQKQSTIVPTNWPVLGMIPGILANAHRLYDYIIEVAMQTSGTFMWKGPSFVHMDMLFTTNPLDINHILSKNFRNYPKGHEFRKIFDILGEGIINSEGELWEINRKVTMSVLKQAGFQNMLKTILWNKVDKGLLPMLESICGHGAPIDLQDIFQRFTFDTIITVVFDHDPESLSIDFPHIACQKALLDVEEALLFRHLTPPCLWKMQKFLGIGKEKKSSEARIILDQFIYKCIEQKQKEYNSMNHEHQDEKFILITALMREMEEQSGNAGGDPTKFLRDILLDLILAGKDTISSALSWFFYNLTKNPILEHKILEEIHKHLDVKGGKIWDVKELSKLVYLHGALCESLRLFPPVPFNLKVPLQPDNLPSGHKVNQHTRIILPLYAMGRMKLIWGDDCMEFSPERWISKGGGIKHEPSYKFVAFGSGPRACVGKDMALSQLKIVSTAILYHYHIDLVEGHCVVPTNAIILHMKHGLKVRLTKRIEVN</sequence>
<keyword evidence="3 6" id="KW-0479">Metal-binding</keyword>
<dbReference type="EMBL" id="MNCJ02000327">
    <property type="protein sequence ID" value="KAF5777721.1"/>
    <property type="molecule type" value="Genomic_DNA"/>
</dbReference>
<dbReference type="EMBL" id="CM007901">
    <property type="protein sequence ID" value="OTG04859.1"/>
    <property type="molecule type" value="Genomic_DNA"/>
</dbReference>
<dbReference type="Pfam" id="PF00067">
    <property type="entry name" value="p450"/>
    <property type="match status" value="1"/>
</dbReference>
<dbReference type="InParanoid" id="A0A251T226"/>
<dbReference type="InterPro" id="IPR002401">
    <property type="entry name" value="Cyt_P450_E_grp-I"/>
</dbReference>
<keyword evidence="5 6" id="KW-0408">Iron</keyword>
<evidence type="ECO:0000256" key="4">
    <source>
        <dbReference type="ARBA" id="ARBA00023002"/>
    </source>
</evidence>
<keyword evidence="6 7" id="KW-0349">Heme</keyword>
<evidence type="ECO:0000256" key="5">
    <source>
        <dbReference type="ARBA" id="ARBA00023004"/>
    </source>
</evidence>
<protein>
    <submittedName>
        <fullName evidence="8 9">Cytochrome P450</fullName>
    </submittedName>
</protein>
<dbReference type="GO" id="GO:0004497">
    <property type="term" value="F:monooxygenase activity"/>
    <property type="evidence" value="ECO:0007669"/>
    <property type="project" value="UniProtKB-KW"/>
</dbReference>
<dbReference type="Gene3D" id="1.10.630.10">
    <property type="entry name" value="Cytochrome P450"/>
    <property type="match status" value="1"/>
</dbReference>
<dbReference type="Gramene" id="mRNA:HanXRQr2_Chr12g0539061">
    <property type="protein sequence ID" value="CDS:HanXRQr2_Chr12g0539061.1"/>
    <property type="gene ID" value="HanXRQr2_Chr12g0539061"/>
</dbReference>
<reference evidence="9" key="2">
    <citation type="submission" date="2017-02" db="EMBL/GenBank/DDBJ databases">
        <title>Sunflower complete genome.</title>
        <authorList>
            <person name="Langlade N."/>
            <person name="Munos S."/>
        </authorList>
    </citation>
    <scope>NUCLEOTIDE SEQUENCE [LARGE SCALE GENOMIC DNA]</scope>
    <source>
        <tissue evidence="9">Leaves</tissue>
    </source>
</reference>
<evidence type="ECO:0000256" key="7">
    <source>
        <dbReference type="RuleBase" id="RU000461"/>
    </source>
</evidence>
<gene>
    <name evidence="9" type="ORF">HannXRQ_Chr12g0367061</name>
    <name evidence="8" type="ORF">HanXRQr2_Chr12g0539061</name>
</gene>
<dbReference type="STRING" id="4232.A0A251T226"/>
<dbReference type="InterPro" id="IPR036396">
    <property type="entry name" value="Cyt_P450_sf"/>
</dbReference>
<comment type="similarity">
    <text evidence="2 7">Belongs to the cytochrome P450 family.</text>
</comment>
<dbReference type="CDD" id="cd11064">
    <property type="entry name" value="CYP86A"/>
    <property type="match status" value="1"/>
</dbReference>
<keyword evidence="7" id="KW-0503">Monooxygenase</keyword>
<dbReference type="PANTHER" id="PTHR24296">
    <property type="entry name" value="CYTOCHROME P450"/>
    <property type="match status" value="1"/>
</dbReference>
<dbReference type="SUPFAM" id="SSF48264">
    <property type="entry name" value="Cytochrome P450"/>
    <property type="match status" value="1"/>
</dbReference>
<dbReference type="InterPro" id="IPR017972">
    <property type="entry name" value="Cyt_P450_CS"/>
</dbReference>
<dbReference type="OrthoDB" id="1470350at2759"/>
<name>A0A251T226_HELAN</name>
<dbReference type="PRINTS" id="PR00463">
    <property type="entry name" value="EP450I"/>
</dbReference>
<feature type="binding site" description="axial binding residue" evidence="6">
    <location>
        <position position="454"/>
    </location>
    <ligand>
        <name>heme</name>
        <dbReference type="ChEBI" id="CHEBI:30413"/>
    </ligand>
    <ligandPart>
        <name>Fe</name>
        <dbReference type="ChEBI" id="CHEBI:18248"/>
    </ligandPart>
</feature>
<evidence type="ECO:0000256" key="2">
    <source>
        <dbReference type="ARBA" id="ARBA00010617"/>
    </source>
</evidence>
<evidence type="ECO:0000313" key="10">
    <source>
        <dbReference type="Proteomes" id="UP000215914"/>
    </source>
</evidence>
<dbReference type="Proteomes" id="UP000215914">
    <property type="component" value="Chromosome 12"/>
</dbReference>
<comment type="cofactor">
    <cofactor evidence="1 6">
        <name>heme</name>
        <dbReference type="ChEBI" id="CHEBI:30413"/>
    </cofactor>
</comment>
<evidence type="ECO:0000256" key="3">
    <source>
        <dbReference type="ARBA" id="ARBA00022723"/>
    </source>
</evidence>
<reference evidence="8" key="3">
    <citation type="submission" date="2020-06" db="EMBL/GenBank/DDBJ databases">
        <title>Helianthus annuus Genome sequencing and assembly Release 2.</title>
        <authorList>
            <person name="Gouzy J."/>
            <person name="Langlade N."/>
            <person name="Munos S."/>
        </authorList>
    </citation>
    <scope>NUCLEOTIDE SEQUENCE</scope>
    <source>
        <tissue evidence="8">Leaves</tissue>
    </source>
</reference>
<evidence type="ECO:0000313" key="8">
    <source>
        <dbReference type="EMBL" id="KAF5777721.1"/>
    </source>
</evidence>
<dbReference type="GO" id="GO:0005506">
    <property type="term" value="F:iron ion binding"/>
    <property type="evidence" value="ECO:0007669"/>
    <property type="project" value="InterPro"/>
</dbReference>
<dbReference type="GO" id="GO:0016705">
    <property type="term" value="F:oxidoreductase activity, acting on paired donors, with incorporation or reduction of molecular oxygen"/>
    <property type="evidence" value="ECO:0007669"/>
    <property type="project" value="InterPro"/>
</dbReference>